<dbReference type="AlphaFoldDB" id="A0A0E9XHD3"/>
<keyword evidence="1" id="KW-1133">Transmembrane helix</keyword>
<name>A0A0E9XHD3_ANGAN</name>
<keyword evidence="1" id="KW-0812">Transmembrane</keyword>
<protein>
    <submittedName>
        <fullName evidence="2">Uncharacterized protein</fullName>
    </submittedName>
</protein>
<organism evidence="2">
    <name type="scientific">Anguilla anguilla</name>
    <name type="common">European freshwater eel</name>
    <name type="synonym">Muraena anguilla</name>
    <dbReference type="NCBI Taxonomy" id="7936"/>
    <lineage>
        <taxon>Eukaryota</taxon>
        <taxon>Metazoa</taxon>
        <taxon>Chordata</taxon>
        <taxon>Craniata</taxon>
        <taxon>Vertebrata</taxon>
        <taxon>Euteleostomi</taxon>
        <taxon>Actinopterygii</taxon>
        <taxon>Neopterygii</taxon>
        <taxon>Teleostei</taxon>
        <taxon>Anguilliformes</taxon>
        <taxon>Anguillidae</taxon>
        <taxon>Anguilla</taxon>
    </lineage>
</organism>
<reference evidence="2" key="1">
    <citation type="submission" date="2014-11" db="EMBL/GenBank/DDBJ databases">
        <authorList>
            <person name="Amaro Gonzalez C."/>
        </authorList>
    </citation>
    <scope>NUCLEOTIDE SEQUENCE</scope>
</reference>
<proteinExistence type="predicted"/>
<sequence length="99" mass="11237">MTLWSCHPAFSMGLCLMLGPLTQPSSSTSGLERKKTTQEWSPRFWSVMLKDLGFQAMPMILLLLGKALLHVWMMLRQPSQLAKKGIHLYTWVPQLACGF</sequence>
<keyword evidence="1" id="KW-0472">Membrane</keyword>
<evidence type="ECO:0000256" key="1">
    <source>
        <dbReference type="SAM" id="Phobius"/>
    </source>
</evidence>
<dbReference type="EMBL" id="GBXM01007469">
    <property type="protein sequence ID" value="JAI01109.1"/>
    <property type="molecule type" value="Transcribed_RNA"/>
</dbReference>
<feature type="transmembrane region" description="Helical" evidence="1">
    <location>
        <begin position="54"/>
        <end position="75"/>
    </location>
</feature>
<evidence type="ECO:0000313" key="2">
    <source>
        <dbReference type="EMBL" id="JAI01109.1"/>
    </source>
</evidence>
<reference evidence="2" key="2">
    <citation type="journal article" date="2015" name="Fish Shellfish Immunol.">
        <title>Early steps in the European eel (Anguilla anguilla)-Vibrio vulnificus interaction in the gills: Role of the RtxA13 toxin.</title>
        <authorList>
            <person name="Callol A."/>
            <person name="Pajuelo D."/>
            <person name="Ebbesson L."/>
            <person name="Teles M."/>
            <person name="MacKenzie S."/>
            <person name="Amaro C."/>
        </authorList>
    </citation>
    <scope>NUCLEOTIDE SEQUENCE</scope>
</reference>
<accession>A0A0E9XHD3</accession>